<proteinExistence type="predicted"/>
<gene>
    <name evidence="3" type="ORF">DFH94DRAFT_631514</name>
</gene>
<reference evidence="3" key="1">
    <citation type="submission" date="2019-10" db="EMBL/GenBank/DDBJ databases">
        <authorList>
            <consortium name="DOE Joint Genome Institute"/>
            <person name="Kuo A."/>
            <person name="Miyauchi S."/>
            <person name="Kiss E."/>
            <person name="Drula E."/>
            <person name="Kohler A."/>
            <person name="Sanchez-Garcia M."/>
            <person name="Andreopoulos B."/>
            <person name="Barry K.W."/>
            <person name="Bonito G."/>
            <person name="Buee M."/>
            <person name="Carver A."/>
            <person name="Chen C."/>
            <person name="Cichocki N."/>
            <person name="Clum A."/>
            <person name="Culley D."/>
            <person name="Crous P.W."/>
            <person name="Fauchery L."/>
            <person name="Girlanda M."/>
            <person name="Hayes R."/>
            <person name="Keri Z."/>
            <person name="LaButti K."/>
            <person name="Lipzen A."/>
            <person name="Lombard V."/>
            <person name="Magnuson J."/>
            <person name="Maillard F."/>
            <person name="Morin E."/>
            <person name="Murat C."/>
            <person name="Nolan M."/>
            <person name="Ohm R."/>
            <person name="Pangilinan J."/>
            <person name="Pereira M."/>
            <person name="Perotto S."/>
            <person name="Peter M."/>
            <person name="Riley R."/>
            <person name="Sitrit Y."/>
            <person name="Stielow B."/>
            <person name="Szollosi G."/>
            <person name="Zifcakova L."/>
            <person name="Stursova M."/>
            <person name="Spatafora J.W."/>
            <person name="Tedersoo L."/>
            <person name="Vaario L.-M."/>
            <person name="Yamada A."/>
            <person name="Yan M."/>
            <person name="Wang P."/>
            <person name="Xu J."/>
            <person name="Bruns T."/>
            <person name="Baldrian P."/>
            <person name="Vilgalys R."/>
            <person name="Henrissat B."/>
            <person name="Grigoriev I.V."/>
            <person name="Hibbett D."/>
            <person name="Nagy L.G."/>
            <person name="Martin F.M."/>
        </authorList>
    </citation>
    <scope>NUCLEOTIDE SEQUENCE</scope>
    <source>
        <strain evidence="3">Prilba</strain>
    </source>
</reference>
<dbReference type="OrthoDB" id="7464126at2759"/>
<dbReference type="Pfam" id="PF24883">
    <property type="entry name" value="NPHP3_N"/>
    <property type="match status" value="1"/>
</dbReference>
<dbReference type="PANTHER" id="PTHR10039:SF16">
    <property type="entry name" value="GPI INOSITOL-DEACYLASE"/>
    <property type="match status" value="1"/>
</dbReference>
<dbReference type="Gene3D" id="3.40.50.300">
    <property type="entry name" value="P-loop containing nucleotide triphosphate hydrolases"/>
    <property type="match status" value="1"/>
</dbReference>
<evidence type="ECO:0000259" key="2">
    <source>
        <dbReference type="Pfam" id="PF24883"/>
    </source>
</evidence>
<dbReference type="InterPro" id="IPR027417">
    <property type="entry name" value="P-loop_NTPase"/>
</dbReference>
<dbReference type="EMBL" id="WHVB01000009">
    <property type="protein sequence ID" value="KAF8479514.1"/>
    <property type="molecule type" value="Genomic_DNA"/>
</dbReference>
<dbReference type="SUPFAM" id="SSF52540">
    <property type="entry name" value="P-loop containing nucleoside triphosphate hydrolases"/>
    <property type="match status" value="1"/>
</dbReference>
<keyword evidence="1" id="KW-0677">Repeat</keyword>
<evidence type="ECO:0000256" key="1">
    <source>
        <dbReference type="ARBA" id="ARBA00022737"/>
    </source>
</evidence>
<evidence type="ECO:0000313" key="3">
    <source>
        <dbReference type="EMBL" id="KAF8479514.1"/>
    </source>
</evidence>
<dbReference type="InterPro" id="IPR056884">
    <property type="entry name" value="NPHP3-like_N"/>
</dbReference>
<reference evidence="3" key="2">
    <citation type="journal article" date="2020" name="Nat. Commun.">
        <title>Large-scale genome sequencing of mycorrhizal fungi provides insights into the early evolution of symbiotic traits.</title>
        <authorList>
            <person name="Miyauchi S."/>
            <person name="Kiss E."/>
            <person name="Kuo A."/>
            <person name="Drula E."/>
            <person name="Kohler A."/>
            <person name="Sanchez-Garcia M."/>
            <person name="Morin E."/>
            <person name="Andreopoulos B."/>
            <person name="Barry K.W."/>
            <person name="Bonito G."/>
            <person name="Buee M."/>
            <person name="Carver A."/>
            <person name="Chen C."/>
            <person name="Cichocki N."/>
            <person name="Clum A."/>
            <person name="Culley D."/>
            <person name="Crous P.W."/>
            <person name="Fauchery L."/>
            <person name="Girlanda M."/>
            <person name="Hayes R.D."/>
            <person name="Keri Z."/>
            <person name="LaButti K."/>
            <person name="Lipzen A."/>
            <person name="Lombard V."/>
            <person name="Magnuson J."/>
            <person name="Maillard F."/>
            <person name="Murat C."/>
            <person name="Nolan M."/>
            <person name="Ohm R.A."/>
            <person name="Pangilinan J."/>
            <person name="Pereira M.F."/>
            <person name="Perotto S."/>
            <person name="Peter M."/>
            <person name="Pfister S."/>
            <person name="Riley R."/>
            <person name="Sitrit Y."/>
            <person name="Stielow J.B."/>
            <person name="Szollosi G."/>
            <person name="Zifcakova L."/>
            <person name="Stursova M."/>
            <person name="Spatafora J.W."/>
            <person name="Tedersoo L."/>
            <person name="Vaario L.M."/>
            <person name="Yamada A."/>
            <person name="Yan M."/>
            <person name="Wang P."/>
            <person name="Xu J."/>
            <person name="Bruns T."/>
            <person name="Baldrian P."/>
            <person name="Vilgalys R."/>
            <person name="Dunand C."/>
            <person name="Henrissat B."/>
            <person name="Grigoriev I.V."/>
            <person name="Hibbett D."/>
            <person name="Nagy L.G."/>
            <person name="Martin F.M."/>
        </authorList>
    </citation>
    <scope>NUCLEOTIDE SEQUENCE</scope>
    <source>
        <strain evidence="3">Prilba</strain>
    </source>
</reference>
<evidence type="ECO:0000313" key="4">
    <source>
        <dbReference type="Proteomes" id="UP000759537"/>
    </source>
</evidence>
<name>A0A9P5MUZ7_9AGAM</name>
<dbReference type="PANTHER" id="PTHR10039">
    <property type="entry name" value="AMELOGENIN"/>
    <property type="match status" value="1"/>
</dbReference>
<comment type="caution">
    <text evidence="3">The sequence shown here is derived from an EMBL/GenBank/DDBJ whole genome shotgun (WGS) entry which is preliminary data.</text>
</comment>
<keyword evidence="4" id="KW-1185">Reference proteome</keyword>
<feature type="non-terminal residue" evidence="3">
    <location>
        <position position="202"/>
    </location>
</feature>
<accession>A0A9P5MUZ7</accession>
<sequence>IHKWLSPPDPSTNHNLVCSTHHKQTATWFFQGRIFWEWKSTGSLLWIHGKHMPSGSGKSILCSTIIQDIEALYNAREASMAYFYFDFWNANKQGLHDLVPSLLTQLSAGSSLCCDILSKLYSVHDNGMKQPSDIVLTKCLKDMLMLPNQLPIYIIMDTLDESPNTSGIPSACERVLQLLKELVDLRLPNLHICITSCPEINI</sequence>
<feature type="domain" description="Nephrocystin 3-like N-terminal" evidence="2">
    <location>
        <begin position="25"/>
        <end position="196"/>
    </location>
</feature>
<dbReference type="AlphaFoldDB" id="A0A9P5MUZ7"/>
<protein>
    <recommendedName>
        <fullName evidence="2">Nephrocystin 3-like N-terminal domain-containing protein</fullName>
    </recommendedName>
</protein>
<dbReference type="Proteomes" id="UP000759537">
    <property type="component" value="Unassembled WGS sequence"/>
</dbReference>
<organism evidence="3 4">
    <name type="scientific">Russula ochroleuca</name>
    <dbReference type="NCBI Taxonomy" id="152965"/>
    <lineage>
        <taxon>Eukaryota</taxon>
        <taxon>Fungi</taxon>
        <taxon>Dikarya</taxon>
        <taxon>Basidiomycota</taxon>
        <taxon>Agaricomycotina</taxon>
        <taxon>Agaricomycetes</taxon>
        <taxon>Russulales</taxon>
        <taxon>Russulaceae</taxon>
        <taxon>Russula</taxon>
    </lineage>
</organism>